<name>A0A1Y1QDP5_9GAMM</name>
<evidence type="ECO:0000256" key="2">
    <source>
        <dbReference type="ARBA" id="ARBA00022638"/>
    </source>
</evidence>
<dbReference type="CDD" id="cd16904">
    <property type="entry name" value="pesticin_lyz-like"/>
    <property type="match status" value="1"/>
</dbReference>
<evidence type="ECO:0000256" key="1">
    <source>
        <dbReference type="ARBA" id="ARBA00022529"/>
    </source>
</evidence>
<evidence type="ECO:0000313" key="3">
    <source>
        <dbReference type="EMBL" id="OQX03349.1"/>
    </source>
</evidence>
<dbReference type="Gene3D" id="1.10.530.40">
    <property type="match status" value="1"/>
</dbReference>
<sequence length="464" mass="53239">MALGSIQEVYDFSERLDDLANSIDFKINNDLKNKIISNDDARNLGSKSLSLRQVSQELRIDIINKIFNDLIRPQEKLIDLTKRADIKIKDVEKISTVIDFIASLLLLAQAVSSKNIKSILTVWEAIEKNLTDDDENDDAITKIGEHVGSLRRTRLDDRNSFVIKNDAYAVVNKLHMQPLRNLLSDVNRFDLSDKDLLASDAYYIDPVEGIVNFFEREAITNARYERNVNSSEDITESPVLQEEWSDYISRNAFDLIIHYEVTSRKTYEGKLKKPIWPKGASGITIGIGYDLGYVTFDQFINDWGSQLSNEIIQRLKVAVGVKGDHSKEFLEKFSDISIGWNEALFVFSHGVLLNYIQKALRALPNLDKLPDHCIGALVSLTYNRGDGGYSSQKDRYKEMCNIKEHLSTGRIHEIPNEIRTMKRLWVDMPGLIRRREDEAKLFELGLSMMRNLYFAHLHQLVFED</sequence>
<gene>
    <name evidence="3" type="ORF">BWK73_39800</name>
</gene>
<dbReference type="InterPro" id="IPR023346">
    <property type="entry name" value="Lysozyme-like_dom_sf"/>
</dbReference>
<dbReference type="SUPFAM" id="SSF53955">
    <property type="entry name" value="Lysozyme-like"/>
    <property type="match status" value="1"/>
</dbReference>
<evidence type="ECO:0000313" key="4">
    <source>
        <dbReference type="Proteomes" id="UP000192491"/>
    </source>
</evidence>
<dbReference type="InterPro" id="IPR023347">
    <property type="entry name" value="Lysozyme_dom_sf"/>
</dbReference>
<accession>A0A1Y1QDP5</accession>
<dbReference type="EMBL" id="MTEJ01000414">
    <property type="protein sequence ID" value="OQX03349.1"/>
    <property type="molecule type" value="Genomic_DNA"/>
</dbReference>
<dbReference type="GO" id="GO:0042742">
    <property type="term" value="P:defense response to bacterium"/>
    <property type="evidence" value="ECO:0007669"/>
    <property type="project" value="UniProtKB-KW"/>
</dbReference>
<protein>
    <submittedName>
        <fullName evidence="3">Uncharacterized protein</fullName>
    </submittedName>
</protein>
<dbReference type="Proteomes" id="UP000192491">
    <property type="component" value="Unassembled WGS sequence"/>
</dbReference>
<dbReference type="AlphaFoldDB" id="A0A1Y1QDP5"/>
<dbReference type="GO" id="GO:0031640">
    <property type="term" value="P:killing of cells of another organism"/>
    <property type="evidence" value="ECO:0007669"/>
    <property type="project" value="UniProtKB-KW"/>
</dbReference>
<organism evidence="3 4">
    <name type="scientific">Thiothrix lacustris</name>
    <dbReference type="NCBI Taxonomy" id="525917"/>
    <lineage>
        <taxon>Bacteria</taxon>
        <taxon>Pseudomonadati</taxon>
        <taxon>Pseudomonadota</taxon>
        <taxon>Gammaproteobacteria</taxon>
        <taxon>Thiotrichales</taxon>
        <taxon>Thiotrichaceae</taxon>
        <taxon>Thiothrix</taxon>
    </lineage>
</organism>
<reference evidence="3 4" key="1">
    <citation type="submission" date="2017-01" db="EMBL/GenBank/DDBJ databases">
        <title>Novel large sulfur bacteria in the metagenomes of groundwater-fed chemosynthetic microbial mats in the Lake Huron basin.</title>
        <authorList>
            <person name="Sharrar A.M."/>
            <person name="Flood B.E."/>
            <person name="Bailey J.V."/>
            <person name="Jones D.S."/>
            <person name="Biddanda B."/>
            <person name="Ruberg S.A."/>
            <person name="Marcus D.N."/>
            <person name="Dick G.J."/>
        </authorList>
    </citation>
    <scope>NUCLEOTIDE SEQUENCE [LARGE SCALE GENOMIC DNA]</scope>
    <source>
        <strain evidence="3">A8</strain>
    </source>
</reference>
<comment type="caution">
    <text evidence="3">The sequence shown here is derived from an EMBL/GenBank/DDBJ whole genome shotgun (WGS) entry which is preliminary data.</text>
</comment>
<dbReference type="GO" id="GO:0003796">
    <property type="term" value="F:lysozyme activity"/>
    <property type="evidence" value="ECO:0007669"/>
    <property type="project" value="InterPro"/>
</dbReference>
<keyword evidence="1" id="KW-0929">Antimicrobial</keyword>
<keyword evidence="2" id="KW-0081">Bacteriolytic enzyme</keyword>
<proteinExistence type="predicted"/>